<evidence type="ECO:0008006" key="15">
    <source>
        <dbReference type="Google" id="ProtNLM"/>
    </source>
</evidence>
<keyword evidence="9" id="KW-0472">Membrane</keyword>
<evidence type="ECO:0000313" key="14">
    <source>
        <dbReference type="Proteomes" id="UP001165289"/>
    </source>
</evidence>
<keyword evidence="4" id="KW-0067">ATP-binding</keyword>
<keyword evidence="1" id="KW-0808">Transferase</keyword>
<feature type="disulfide bond" evidence="7">
    <location>
        <begin position="104"/>
        <end position="114"/>
    </location>
</feature>
<dbReference type="CDD" id="cd00192">
    <property type="entry name" value="PTKc"/>
    <property type="match status" value="1"/>
</dbReference>
<dbReference type="Gene3D" id="3.10.250.10">
    <property type="entry name" value="SRCR-like domain"/>
    <property type="match status" value="1"/>
</dbReference>
<dbReference type="PROSITE" id="PS00109">
    <property type="entry name" value="PROTEIN_KINASE_TYR"/>
    <property type="match status" value="1"/>
</dbReference>
<reference evidence="13 14" key="1">
    <citation type="journal article" date="2023" name="BMC Biol.">
        <title>The compact genome of the sponge Oopsacas minuta (Hexactinellida) is lacking key metazoan core genes.</title>
        <authorList>
            <person name="Santini S."/>
            <person name="Schenkelaars Q."/>
            <person name="Jourda C."/>
            <person name="Duchesne M."/>
            <person name="Belahbib H."/>
            <person name="Rocher C."/>
            <person name="Selva M."/>
            <person name="Riesgo A."/>
            <person name="Vervoort M."/>
            <person name="Leys S.P."/>
            <person name="Kodjabachian L."/>
            <person name="Le Bivic A."/>
            <person name="Borchiellini C."/>
            <person name="Claverie J.M."/>
            <person name="Renard E."/>
        </authorList>
    </citation>
    <scope>NUCLEOTIDE SEQUENCE [LARGE SCALE GENOMIC DNA]</scope>
    <source>
        <strain evidence="13">SPO-2</strain>
    </source>
</reference>
<dbReference type="GO" id="GO:0007169">
    <property type="term" value="P:cell surface receptor protein tyrosine kinase signaling pathway"/>
    <property type="evidence" value="ECO:0007669"/>
    <property type="project" value="TreeGrafter"/>
</dbReference>
<dbReference type="Gene3D" id="3.30.200.20">
    <property type="entry name" value="Phosphorylase Kinase, domain 1"/>
    <property type="match status" value="1"/>
</dbReference>
<dbReference type="GO" id="GO:0005524">
    <property type="term" value="F:ATP binding"/>
    <property type="evidence" value="ECO:0007669"/>
    <property type="project" value="UniProtKB-KW"/>
</dbReference>
<dbReference type="GO" id="GO:0043235">
    <property type="term" value="C:receptor complex"/>
    <property type="evidence" value="ECO:0007669"/>
    <property type="project" value="TreeGrafter"/>
</dbReference>
<evidence type="ECO:0000259" key="12">
    <source>
        <dbReference type="PROSITE" id="PS50287"/>
    </source>
</evidence>
<keyword evidence="10" id="KW-0732">Signal</keyword>
<dbReference type="AlphaFoldDB" id="A0AAV7K9C2"/>
<feature type="domain" description="Protein kinase" evidence="11">
    <location>
        <begin position="533"/>
        <end position="799"/>
    </location>
</feature>
<keyword evidence="9" id="KW-0812">Transmembrane</keyword>
<protein>
    <recommendedName>
        <fullName evidence="15">Receptor protein-tyrosine kinase</fullName>
    </recommendedName>
</protein>
<proteinExistence type="predicted"/>
<dbReference type="PROSITE" id="PS50011">
    <property type="entry name" value="PROTEIN_KINASE_DOM"/>
    <property type="match status" value="1"/>
</dbReference>
<keyword evidence="3" id="KW-0418">Kinase</keyword>
<keyword evidence="6 7" id="KW-1015">Disulfide bond</keyword>
<dbReference type="InterPro" id="IPR036772">
    <property type="entry name" value="SRCR-like_dom_sf"/>
</dbReference>
<dbReference type="InterPro" id="IPR008266">
    <property type="entry name" value="Tyr_kinase_AS"/>
</dbReference>
<feature type="domain" description="SRCR" evidence="12">
    <location>
        <begin position="32"/>
        <end position="134"/>
    </location>
</feature>
<keyword evidence="9" id="KW-1133">Transmembrane helix</keyword>
<sequence>MYFYQRILRVVQLLLLTSGVVFSDSCDVEGDERVVSAANRNDVIQICFENNGVKSWTFVCFEGWSSSEAYVYCRRAGYILSDYSGLGASNIISDGMVKLINLDCSSDSMSLLDCSHSTTMEDCHYVSAVEFSCRRCSNAETDCNAGICEEGRCVCEEACMNGGFCFLGECICPTGISGVDCSIHDITVGTTSHDTQQLTQPLTTISTTISTQIPTSNQTNVESTMPTTETILSTTETTMPTTETTMPTTETTMPTTETTMPTTETTMPTIETILPTTKTILSTTETTMPTTETIMLTTESILSTTETILPTIDCTSSGLNQGNCSESAVDNNISIIGLVISLVIAISISIILSVLIILVICLTCRKKSTDKLLQEPRTLILDNLEGRDLNTNNPTVTTCDNVAGEEVIYSEVVEIYCDSPINSLRNSSNIYHTISQDPSPYQDPTHFLLEYNNIEHYMSIVGGEVIEPSMYANLLSQKIDPNQLIDSIHFGVSVNSLYKSTIVDSPYLEPPKNFPELKHMVDAYIHEIRAEDIEIGEKFASGQFGVVYRGKYSTGKGDIPVAIKTLKETVGTNKDTKMDFMREAAILTQFHHPYVLRLIGILTTQEPWMMVTELLKTELRQLLLQIRPTASSDKLNIQNLLLKFSQEIAAGMEHLADKKFIHRDLAARNVLVAKDLSVRVADFGMSRGIDCDNDYYTSSGGGRVPLRWTAPEALFYNKFSEKSDVWSFGMTLYEIWSLGDKPWEGCNNEEVIQALTNGDTLSQPVRCPEKMYQIMLETWRQDPKMRPTFRQISKCSLDS</sequence>
<evidence type="ECO:0000256" key="8">
    <source>
        <dbReference type="SAM" id="MobiDB-lite"/>
    </source>
</evidence>
<dbReference type="InterPro" id="IPR001245">
    <property type="entry name" value="Ser-Thr/Tyr_kinase_cat_dom"/>
</dbReference>
<dbReference type="SUPFAM" id="SSF56487">
    <property type="entry name" value="SRCR-like"/>
    <property type="match status" value="1"/>
</dbReference>
<dbReference type="EMBL" id="JAKMXF010000111">
    <property type="protein sequence ID" value="KAI6657687.1"/>
    <property type="molecule type" value="Genomic_DNA"/>
</dbReference>
<evidence type="ECO:0000256" key="7">
    <source>
        <dbReference type="PROSITE-ProRule" id="PRU00196"/>
    </source>
</evidence>
<accession>A0AAV7K9C2</accession>
<evidence type="ECO:0000256" key="2">
    <source>
        <dbReference type="ARBA" id="ARBA00022741"/>
    </source>
</evidence>
<feature type="signal peptide" evidence="10">
    <location>
        <begin position="1"/>
        <end position="23"/>
    </location>
</feature>
<evidence type="ECO:0000256" key="3">
    <source>
        <dbReference type="ARBA" id="ARBA00022777"/>
    </source>
</evidence>
<dbReference type="InterPro" id="IPR000719">
    <property type="entry name" value="Prot_kinase_dom"/>
</dbReference>
<comment type="caution">
    <text evidence="7">Lacks conserved residue(s) required for the propagation of feature annotation.</text>
</comment>
<dbReference type="FunFam" id="1.10.510.10:FF:000554">
    <property type="entry name" value="Predicted protein"/>
    <property type="match status" value="1"/>
</dbReference>
<dbReference type="SMART" id="SM00202">
    <property type="entry name" value="SR"/>
    <property type="match status" value="1"/>
</dbReference>
<evidence type="ECO:0000313" key="13">
    <source>
        <dbReference type="EMBL" id="KAI6657687.1"/>
    </source>
</evidence>
<dbReference type="Proteomes" id="UP001165289">
    <property type="component" value="Unassembled WGS sequence"/>
</dbReference>
<dbReference type="InterPro" id="IPR001190">
    <property type="entry name" value="SRCR"/>
</dbReference>
<evidence type="ECO:0000256" key="9">
    <source>
        <dbReference type="SAM" id="Phobius"/>
    </source>
</evidence>
<dbReference type="InterPro" id="IPR050122">
    <property type="entry name" value="RTK"/>
</dbReference>
<comment type="caution">
    <text evidence="13">The sequence shown here is derived from an EMBL/GenBank/DDBJ whole genome shotgun (WGS) entry which is preliminary data.</text>
</comment>
<gene>
    <name evidence="13" type="ORF">LOD99_431</name>
</gene>
<evidence type="ECO:0000256" key="10">
    <source>
        <dbReference type="SAM" id="SignalP"/>
    </source>
</evidence>
<dbReference type="InterPro" id="IPR011009">
    <property type="entry name" value="Kinase-like_dom_sf"/>
</dbReference>
<dbReference type="GO" id="GO:0004714">
    <property type="term" value="F:transmembrane receptor protein tyrosine kinase activity"/>
    <property type="evidence" value="ECO:0007669"/>
    <property type="project" value="TreeGrafter"/>
</dbReference>
<name>A0AAV7K9C2_9METZ</name>
<keyword evidence="14" id="KW-1185">Reference proteome</keyword>
<feature type="transmembrane region" description="Helical" evidence="9">
    <location>
        <begin position="333"/>
        <end position="362"/>
    </location>
</feature>
<dbReference type="PANTHER" id="PTHR24416">
    <property type="entry name" value="TYROSINE-PROTEIN KINASE RECEPTOR"/>
    <property type="match status" value="1"/>
</dbReference>
<dbReference type="PANTHER" id="PTHR24416:SF631">
    <property type="entry name" value="SERINE_THREONINE_TYROSINE KINASE 1"/>
    <property type="match status" value="1"/>
</dbReference>
<dbReference type="PROSITE" id="PS50287">
    <property type="entry name" value="SRCR_2"/>
    <property type="match status" value="1"/>
</dbReference>
<evidence type="ECO:0000256" key="1">
    <source>
        <dbReference type="ARBA" id="ARBA00022679"/>
    </source>
</evidence>
<evidence type="ECO:0000256" key="6">
    <source>
        <dbReference type="ARBA" id="ARBA00023157"/>
    </source>
</evidence>
<organism evidence="13 14">
    <name type="scientific">Oopsacas minuta</name>
    <dbReference type="NCBI Taxonomy" id="111878"/>
    <lineage>
        <taxon>Eukaryota</taxon>
        <taxon>Metazoa</taxon>
        <taxon>Porifera</taxon>
        <taxon>Hexactinellida</taxon>
        <taxon>Hexasterophora</taxon>
        <taxon>Lyssacinosida</taxon>
        <taxon>Leucopsacidae</taxon>
        <taxon>Oopsacas</taxon>
    </lineage>
</organism>
<dbReference type="PRINTS" id="PR00109">
    <property type="entry name" value="TYRKINASE"/>
</dbReference>
<dbReference type="SUPFAM" id="SSF56112">
    <property type="entry name" value="Protein kinase-like (PK-like)"/>
    <property type="match status" value="1"/>
</dbReference>
<evidence type="ECO:0000256" key="4">
    <source>
        <dbReference type="ARBA" id="ARBA00022840"/>
    </source>
</evidence>
<evidence type="ECO:0000256" key="5">
    <source>
        <dbReference type="ARBA" id="ARBA00023137"/>
    </source>
</evidence>
<dbReference type="GO" id="GO:0005886">
    <property type="term" value="C:plasma membrane"/>
    <property type="evidence" value="ECO:0007669"/>
    <property type="project" value="TreeGrafter"/>
</dbReference>
<evidence type="ECO:0000259" key="11">
    <source>
        <dbReference type="PROSITE" id="PS50011"/>
    </source>
</evidence>
<dbReference type="SMART" id="SM00219">
    <property type="entry name" value="TyrKc"/>
    <property type="match status" value="1"/>
</dbReference>
<dbReference type="InterPro" id="IPR020635">
    <property type="entry name" value="Tyr_kinase_cat_dom"/>
</dbReference>
<keyword evidence="5" id="KW-0829">Tyrosine-protein kinase</keyword>
<dbReference type="Pfam" id="PF07714">
    <property type="entry name" value="PK_Tyr_Ser-Thr"/>
    <property type="match status" value="1"/>
</dbReference>
<feature type="region of interest" description="Disordered" evidence="8">
    <location>
        <begin position="236"/>
        <end position="262"/>
    </location>
</feature>
<feature type="chain" id="PRO_5043596988" description="Receptor protein-tyrosine kinase" evidence="10">
    <location>
        <begin position="24"/>
        <end position="799"/>
    </location>
</feature>
<dbReference type="Pfam" id="PF00530">
    <property type="entry name" value="SRCR"/>
    <property type="match status" value="1"/>
</dbReference>
<keyword evidence="2" id="KW-0547">Nucleotide-binding</keyword>
<dbReference type="Gene3D" id="1.10.510.10">
    <property type="entry name" value="Transferase(Phosphotransferase) domain 1"/>
    <property type="match status" value="1"/>
</dbReference>